<feature type="region of interest" description="Disordered" evidence="1">
    <location>
        <begin position="257"/>
        <end position="280"/>
    </location>
</feature>
<evidence type="ECO:0000313" key="3">
    <source>
        <dbReference type="EMBL" id="EPT03376.1"/>
    </source>
</evidence>
<evidence type="ECO:0000256" key="1">
    <source>
        <dbReference type="SAM" id="MobiDB-lite"/>
    </source>
</evidence>
<dbReference type="HOGENOM" id="CLU_831664_0_0_1"/>
<keyword evidence="2" id="KW-0812">Transmembrane</keyword>
<accession>S8FQ30</accession>
<keyword evidence="4" id="KW-1185">Reference proteome</keyword>
<dbReference type="OrthoDB" id="2802357at2759"/>
<sequence length="334" mass="36725">MTLMLSRPRNNFKKLSPAQQRCPIWIASLAGVVMFPFVLVFQIFWTFAIYAGVAPDPMRAKVLSNDTRRRSLDCTESPPPYSKEPDSYFSVTSPRDAKRIRRARYFLDGSLRRNYSSSSAIITNYYEDGCHYSPSLAASSHYSLPGGLSPLEKYFFPPLPTHRRTTSDSAAVMSVVSSTSAPCSLSSGYYSSTLSSYSGYSTTVGSGHRRARSHASCGQKSGSMVSRADGRPANALPGESFEQRWVTPFKFRRVSPPASQAVSPKTRAFTPSVAHSPQRRGHALLGGCESDGELGRGGKHRLGGLRELGKKIRRRVISRRRDAAEMDLYGAGSN</sequence>
<evidence type="ECO:0000256" key="2">
    <source>
        <dbReference type="SAM" id="Phobius"/>
    </source>
</evidence>
<evidence type="ECO:0000313" key="4">
    <source>
        <dbReference type="Proteomes" id="UP000015241"/>
    </source>
</evidence>
<organism evidence="3 4">
    <name type="scientific">Fomitopsis schrenkii</name>
    <name type="common">Brown rot fungus</name>
    <dbReference type="NCBI Taxonomy" id="2126942"/>
    <lineage>
        <taxon>Eukaryota</taxon>
        <taxon>Fungi</taxon>
        <taxon>Dikarya</taxon>
        <taxon>Basidiomycota</taxon>
        <taxon>Agaricomycotina</taxon>
        <taxon>Agaricomycetes</taxon>
        <taxon>Polyporales</taxon>
        <taxon>Fomitopsis</taxon>
    </lineage>
</organism>
<keyword evidence="2" id="KW-1133">Transmembrane helix</keyword>
<feature type="transmembrane region" description="Helical" evidence="2">
    <location>
        <begin position="21"/>
        <end position="45"/>
    </location>
</feature>
<feature type="region of interest" description="Disordered" evidence="1">
    <location>
        <begin position="208"/>
        <end position="237"/>
    </location>
</feature>
<feature type="region of interest" description="Disordered" evidence="1">
    <location>
        <begin position="69"/>
        <end position="90"/>
    </location>
</feature>
<dbReference type="EMBL" id="KE504130">
    <property type="protein sequence ID" value="EPT03376.1"/>
    <property type="molecule type" value="Genomic_DNA"/>
</dbReference>
<name>S8FQ30_FOMSC</name>
<protein>
    <submittedName>
        <fullName evidence="3">Uncharacterized protein</fullName>
    </submittedName>
</protein>
<keyword evidence="2" id="KW-0472">Membrane</keyword>
<reference evidence="3 4" key="1">
    <citation type="journal article" date="2012" name="Science">
        <title>The Paleozoic origin of enzymatic lignin decomposition reconstructed from 31 fungal genomes.</title>
        <authorList>
            <person name="Floudas D."/>
            <person name="Binder M."/>
            <person name="Riley R."/>
            <person name="Barry K."/>
            <person name="Blanchette R.A."/>
            <person name="Henrissat B."/>
            <person name="Martinez A.T."/>
            <person name="Otillar R."/>
            <person name="Spatafora J.W."/>
            <person name="Yadav J.S."/>
            <person name="Aerts A."/>
            <person name="Benoit I."/>
            <person name="Boyd A."/>
            <person name="Carlson A."/>
            <person name="Copeland A."/>
            <person name="Coutinho P.M."/>
            <person name="de Vries R.P."/>
            <person name="Ferreira P."/>
            <person name="Findley K."/>
            <person name="Foster B."/>
            <person name="Gaskell J."/>
            <person name="Glotzer D."/>
            <person name="Gorecki P."/>
            <person name="Heitman J."/>
            <person name="Hesse C."/>
            <person name="Hori C."/>
            <person name="Igarashi K."/>
            <person name="Jurgens J.A."/>
            <person name="Kallen N."/>
            <person name="Kersten P."/>
            <person name="Kohler A."/>
            <person name="Kuees U."/>
            <person name="Kumar T.K.A."/>
            <person name="Kuo A."/>
            <person name="LaButti K."/>
            <person name="Larrondo L.F."/>
            <person name="Lindquist E."/>
            <person name="Ling A."/>
            <person name="Lombard V."/>
            <person name="Lucas S."/>
            <person name="Lundell T."/>
            <person name="Martin R."/>
            <person name="McLaughlin D.J."/>
            <person name="Morgenstern I."/>
            <person name="Morin E."/>
            <person name="Murat C."/>
            <person name="Nagy L.G."/>
            <person name="Nolan M."/>
            <person name="Ohm R.A."/>
            <person name="Patyshakuliyeva A."/>
            <person name="Rokas A."/>
            <person name="Ruiz-Duenas F.J."/>
            <person name="Sabat G."/>
            <person name="Salamov A."/>
            <person name="Samejima M."/>
            <person name="Schmutz J."/>
            <person name="Slot J.C."/>
            <person name="St John F."/>
            <person name="Stenlid J."/>
            <person name="Sun H."/>
            <person name="Sun S."/>
            <person name="Syed K."/>
            <person name="Tsang A."/>
            <person name="Wiebenga A."/>
            <person name="Young D."/>
            <person name="Pisabarro A."/>
            <person name="Eastwood D.C."/>
            <person name="Martin F."/>
            <person name="Cullen D."/>
            <person name="Grigoriev I.V."/>
            <person name="Hibbett D.S."/>
        </authorList>
    </citation>
    <scope>NUCLEOTIDE SEQUENCE</scope>
    <source>
        <strain evidence="4">FP-58527</strain>
    </source>
</reference>
<proteinExistence type="predicted"/>
<dbReference type="InParanoid" id="S8FQ30"/>
<dbReference type="Proteomes" id="UP000015241">
    <property type="component" value="Unassembled WGS sequence"/>
</dbReference>
<dbReference type="AlphaFoldDB" id="S8FQ30"/>
<gene>
    <name evidence="3" type="ORF">FOMPIDRAFT_1014659</name>
</gene>